<feature type="region of interest" description="Disordered" evidence="1">
    <location>
        <begin position="1"/>
        <end position="50"/>
    </location>
</feature>
<proteinExistence type="predicted"/>
<gene>
    <name evidence="2" type="ORF">WA026_007010</name>
</gene>
<evidence type="ECO:0000313" key="2">
    <source>
        <dbReference type="EMBL" id="KAK9889635.1"/>
    </source>
</evidence>
<reference evidence="2 3" key="1">
    <citation type="submission" date="2023-03" db="EMBL/GenBank/DDBJ databases">
        <title>Genome insight into feeding habits of ladybird beetles.</title>
        <authorList>
            <person name="Li H.-S."/>
            <person name="Huang Y.-H."/>
            <person name="Pang H."/>
        </authorList>
    </citation>
    <scope>NUCLEOTIDE SEQUENCE [LARGE SCALE GENOMIC DNA]</scope>
    <source>
        <strain evidence="2">SYSU_2023b</strain>
        <tissue evidence="2">Whole body</tissue>
    </source>
</reference>
<sequence>MSMPQCTGDDPVSGENNAQRCDKGLDRLSGGQINEARVAGKRETEDRSSRFAPSVGVVGLLMAIPKFPIISKAWNN</sequence>
<keyword evidence="3" id="KW-1185">Reference proteome</keyword>
<evidence type="ECO:0000313" key="3">
    <source>
        <dbReference type="Proteomes" id="UP001431783"/>
    </source>
</evidence>
<comment type="caution">
    <text evidence="2">The sequence shown here is derived from an EMBL/GenBank/DDBJ whole genome shotgun (WGS) entry which is preliminary data.</text>
</comment>
<protein>
    <submittedName>
        <fullName evidence="2">Uncharacterized protein</fullName>
    </submittedName>
</protein>
<organism evidence="2 3">
    <name type="scientific">Henosepilachna vigintioctopunctata</name>
    <dbReference type="NCBI Taxonomy" id="420089"/>
    <lineage>
        <taxon>Eukaryota</taxon>
        <taxon>Metazoa</taxon>
        <taxon>Ecdysozoa</taxon>
        <taxon>Arthropoda</taxon>
        <taxon>Hexapoda</taxon>
        <taxon>Insecta</taxon>
        <taxon>Pterygota</taxon>
        <taxon>Neoptera</taxon>
        <taxon>Endopterygota</taxon>
        <taxon>Coleoptera</taxon>
        <taxon>Polyphaga</taxon>
        <taxon>Cucujiformia</taxon>
        <taxon>Coccinelloidea</taxon>
        <taxon>Coccinellidae</taxon>
        <taxon>Epilachninae</taxon>
        <taxon>Epilachnini</taxon>
        <taxon>Henosepilachna</taxon>
    </lineage>
</organism>
<dbReference type="AlphaFoldDB" id="A0AAW1V7V4"/>
<dbReference type="Proteomes" id="UP001431783">
    <property type="component" value="Unassembled WGS sequence"/>
</dbReference>
<evidence type="ECO:0000256" key="1">
    <source>
        <dbReference type="SAM" id="MobiDB-lite"/>
    </source>
</evidence>
<name>A0AAW1V7V4_9CUCU</name>
<dbReference type="EMBL" id="JARQZJ010000123">
    <property type="protein sequence ID" value="KAK9889635.1"/>
    <property type="molecule type" value="Genomic_DNA"/>
</dbReference>
<feature type="compositionally biased region" description="Basic and acidic residues" evidence="1">
    <location>
        <begin position="38"/>
        <end position="49"/>
    </location>
</feature>
<accession>A0AAW1V7V4</accession>